<evidence type="ECO:0000259" key="1">
    <source>
        <dbReference type="Pfam" id="PF20078"/>
    </source>
</evidence>
<gene>
    <name evidence="2" type="ORF">GQE99_19590</name>
</gene>
<feature type="domain" description="DUF6473" evidence="1">
    <location>
        <begin position="1"/>
        <end position="274"/>
    </location>
</feature>
<evidence type="ECO:0000313" key="2">
    <source>
        <dbReference type="EMBL" id="MZR15227.1"/>
    </source>
</evidence>
<reference evidence="2 3" key="1">
    <citation type="submission" date="2019-12" db="EMBL/GenBank/DDBJ databases">
        <title>Maritimibacter sp. nov. sp. isolated from sea sand.</title>
        <authorList>
            <person name="Kim J."/>
            <person name="Jeong S.E."/>
            <person name="Jung H.S."/>
            <person name="Jeon C.O."/>
        </authorList>
    </citation>
    <scope>NUCLEOTIDE SEQUENCE [LARGE SCALE GENOMIC DNA]</scope>
    <source>
        <strain evidence="2 3">DP07</strain>
    </source>
</reference>
<comment type="caution">
    <text evidence="2">The sequence shown here is derived from an EMBL/GenBank/DDBJ whole genome shotgun (WGS) entry which is preliminary data.</text>
</comment>
<dbReference type="Proteomes" id="UP000467322">
    <property type="component" value="Unassembled WGS sequence"/>
</dbReference>
<protein>
    <recommendedName>
        <fullName evidence="1">DUF6473 domain-containing protein</fullName>
    </recommendedName>
</protein>
<dbReference type="AlphaFoldDB" id="A0A845MAA1"/>
<accession>A0A845MAA1</accession>
<organism evidence="2 3">
    <name type="scientific">Maritimibacter harenae</name>
    <dbReference type="NCBI Taxonomy" id="2606218"/>
    <lineage>
        <taxon>Bacteria</taxon>
        <taxon>Pseudomonadati</taxon>
        <taxon>Pseudomonadota</taxon>
        <taxon>Alphaproteobacteria</taxon>
        <taxon>Rhodobacterales</taxon>
        <taxon>Roseobacteraceae</taxon>
        <taxon>Maritimibacter</taxon>
    </lineage>
</organism>
<keyword evidence="3" id="KW-1185">Reference proteome</keyword>
<dbReference type="Pfam" id="PF20078">
    <property type="entry name" value="DUF6473"/>
    <property type="match status" value="1"/>
</dbReference>
<dbReference type="InterPro" id="IPR045524">
    <property type="entry name" value="DUF6473"/>
</dbReference>
<dbReference type="EMBL" id="WTUX01000022">
    <property type="protein sequence ID" value="MZR15227.1"/>
    <property type="molecule type" value="Genomic_DNA"/>
</dbReference>
<dbReference type="RefSeq" id="WP_161353643.1">
    <property type="nucleotide sequence ID" value="NZ_WTUX01000022.1"/>
</dbReference>
<sequence>MAFETLGESTLDYVPCRYGKSKILFRGPKRKLTAPYVAVVGGTETYGKFLEHPYPALTEGVLDMPVINLGYVNAGVDVFALDPTVNAICSEARVTVIEITGAQNMSNRFYAVHPRRNDRFLRASNLLKSIYRDVDFTEFHFTRHLLGALRATSAERFAMVEQELREAWVARMKGFMSTIESRVVLLWLSAHAPERRATDTAWGNDPLFVDRDMLNAVAPFAEDVVEVVATPDEIAEGFEGLVFSEFEEPSARGMLGTVAHARVASALDASLRRLL</sequence>
<evidence type="ECO:0000313" key="3">
    <source>
        <dbReference type="Proteomes" id="UP000467322"/>
    </source>
</evidence>
<name>A0A845MAA1_9RHOB</name>
<proteinExistence type="predicted"/>